<accession>A0A841AJ18</accession>
<dbReference type="AlphaFoldDB" id="A0A841AJ18"/>
<keyword evidence="5" id="KW-1185">Reference proteome</keyword>
<organism evidence="4 5">
    <name type="scientific">Conyzicola lurida</name>
    <dbReference type="NCBI Taxonomy" id="1172621"/>
    <lineage>
        <taxon>Bacteria</taxon>
        <taxon>Bacillati</taxon>
        <taxon>Actinomycetota</taxon>
        <taxon>Actinomycetes</taxon>
        <taxon>Micrococcales</taxon>
        <taxon>Microbacteriaceae</taxon>
        <taxon>Conyzicola</taxon>
    </lineage>
</organism>
<dbReference type="GO" id="GO:0050661">
    <property type="term" value="F:NADP binding"/>
    <property type="evidence" value="ECO:0007669"/>
    <property type="project" value="TreeGrafter"/>
</dbReference>
<dbReference type="InterPro" id="IPR036291">
    <property type="entry name" value="NAD(P)-bd_dom_sf"/>
</dbReference>
<dbReference type="PANTHER" id="PTHR21089">
    <property type="entry name" value="SHIKIMATE DEHYDROGENASE"/>
    <property type="match status" value="1"/>
</dbReference>
<comment type="pathway">
    <text evidence="1">Metabolic intermediate biosynthesis; chorismate biosynthesis; chorismate from D-erythrose 4-phosphate and phosphoenolpyruvate: step 4/7.</text>
</comment>
<protein>
    <submittedName>
        <fullName evidence="4">Shikimate dehydrogenase</fullName>
        <ecNumber evidence="4">1.1.1.25</ecNumber>
    </submittedName>
</protein>
<keyword evidence="4" id="KW-0560">Oxidoreductase</keyword>
<dbReference type="CDD" id="cd01065">
    <property type="entry name" value="NAD_bind_Shikimate_DH"/>
    <property type="match status" value="1"/>
</dbReference>
<gene>
    <name evidence="4" type="ORF">HD599_001540</name>
</gene>
<dbReference type="SUPFAM" id="SSF53223">
    <property type="entry name" value="Aminoacid dehydrogenase-like, N-terminal domain"/>
    <property type="match status" value="1"/>
</dbReference>
<dbReference type="GO" id="GO:0004764">
    <property type="term" value="F:shikimate 3-dehydrogenase (NADP+) activity"/>
    <property type="evidence" value="ECO:0007669"/>
    <property type="project" value="UniProtKB-EC"/>
</dbReference>
<keyword evidence="2" id="KW-0057">Aromatic amino acid biosynthesis</keyword>
<dbReference type="PANTHER" id="PTHR21089:SF1">
    <property type="entry name" value="BIFUNCTIONAL 3-DEHYDROQUINATE DEHYDRATASE_SHIKIMATE DEHYDROGENASE, CHLOROPLASTIC"/>
    <property type="match status" value="1"/>
</dbReference>
<keyword evidence="2" id="KW-0028">Amino-acid biosynthesis</keyword>
<feature type="domain" description="Shikimate dehydrogenase substrate binding N-terminal" evidence="3">
    <location>
        <begin position="21"/>
        <end position="102"/>
    </location>
</feature>
<reference evidence="4 5" key="1">
    <citation type="submission" date="2020-08" db="EMBL/GenBank/DDBJ databases">
        <title>Sequencing the genomes of 1000 actinobacteria strains.</title>
        <authorList>
            <person name="Klenk H.-P."/>
        </authorList>
    </citation>
    <scope>NUCLEOTIDE SEQUENCE [LARGE SCALE GENOMIC DNA]</scope>
    <source>
        <strain evidence="4 5">DSM 105784</strain>
    </source>
</reference>
<dbReference type="Gene3D" id="3.40.50.720">
    <property type="entry name" value="NAD(P)-binding Rossmann-like Domain"/>
    <property type="match status" value="1"/>
</dbReference>
<dbReference type="InterPro" id="IPR022893">
    <property type="entry name" value="Shikimate_DH_fam"/>
</dbReference>
<sequence length="294" mass="30979">MAARQPGLGHGGVTPVARLAVLGSPIAHSRSPHLHAAAYRELGLDWEYGAVDVTGDRLAEFIGSRGPQWRGLSLTMPLKRDVLPLLDTVDETAELTGAANTLLFDRSSGELALRGFNTDVYGVTEAFREAGVDRLGHVQIVGGGATAASVLVAVKRLGAERVLVSVRDTSRVGALVSLAAALDVELTVRELGVQDRSLVVPDAIISTIPGHGVHDLVFAGPVREGAVLFDVAYDPWPSAFATAWLEVGGRVISGLEMLLHQALAQVRVFVSGSPEVAVDREARVLAAMRASIAH</sequence>
<dbReference type="GO" id="GO:0019632">
    <property type="term" value="P:shikimate metabolic process"/>
    <property type="evidence" value="ECO:0007669"/>
    <property type="project" value="TreeGrafter"/>
</dbReference>
<dbReference type="EMBL" id="JACHMJ010000001">
    <property type="protein sequence ID" value="MBB5843217.1"/>
    <property type="molecule type" value="Genomic_DNA"/>
</dbReference>
<evidence type="ECO:0000313" key="5">
    <source>
        <dbReference type="Proteomes" id="UP000536685"/>
    </source>
</evidence>
<evidence type="ECO:0000256" key="2">
    <source>
        <dbReference type="ARBA" id="ARBA00023141"/>
    </source>
</evidence>
<dbReference type="InterPro" id="IPR046346">
    <property type="entry name" value="Aminoacid_DH-like_N_sf"/>
</dbReference>
<evidence type="ECO:0000313" key="4">
    <source>
        <dbReference type="EMBL" id="MBB5843217.1"/>
    </source>
</evidence>
<evidence type="ECO:0000256" key="1">
    <source>
        <dbReference type="ARBA" id="ARBA00004871"/>
    </source>
</evidence>
<dbReference type="InterPro" id="IPR013708">
    <property type="entry name" value="Shikimate_DH-bd_N"/>
</dbReference>
<name>A0A841AJ18_9MICO</name>
<evidence type="ECO:0000259" key="3">
    <source>
        <dbReference type="Pfam" id="PF08501"/>
    </source>
</evidence>
<dbReference type="Pfam" id="PF08501">
    <property type="entry name" value="Shikimate_dh_N"/>
    <property type="match status" value="1"/>
</dbReference>
<dbReference type="SUPFAM" id="SSF51735">
    <property type="entry name" value="NAD(P)-binding Rossmann-fold domains"/>
    <property type="match status" value="1"/>
</dbReference>
<dbReference type="GO" id="GO:0009073">
    <property type="term" value="P:aromatic amino acid family biosynthetic process"/>
    <property type="evidence" value="ECO:0007669"/>
    <property type="project" value="UniProtKB-KW"/>
</dbReference>
<dbReference type="Proteomes" id="UP000536685">
    <property type="component" value="Unassembled WGS sequence"/>
</dbReference>
<proteinExistence type="predicted"/>
<dbReference type="Gene3D" id="3.40.50.10860">
    <property type="entry name" value="Leucine Dehydrogenase, chain A, domain 1"/>
    <property type="match status" value="1"/>
</dbReference>
<dbReference type="NCBIfam" id="NF001311">
    <property type="entry name" value="PRK00258.1-3"/>
    <property type="match status" value="1"/>
</dbReference>
<dbReference type="EC" id="1.1.1.25" evidence="4"/>
<comment type="caution">
    <text evidence="4">The sequence shown here is derived from an EMBL/GenBank/DDBJ whole genome shotgun (WGS) entry which is preliminary data.</text>
</comment>
<dbReference type="GO" id="GO:0005829">
    <property type="term" value="C:cytosol"/>
    <property type="evidence" value="ECO:0007669"/>
    <property type="project" value="TreeGrafter"/>
</dbReference>
<dbReference type="GO" id="GO:0009423">
    <property type="term" value="P:chorismate biosynthetic process"/>
    <property type="evidence" value="ECO:0007669"/>
    <property type="project" value="TreeGrafter"/>
</dbReference>